<name>A0A0N4U2G3_DRAME</name>
<dbReference type="PANTHER" id="PTHR47219:SF19">
    <property type="entry name" value="USP6 N-TERMINAL-LIKE PROTEIN ISOFORM X1"/>
    <property type="match status" value="1"/>
</dbReference>
<evidence type="ECO:0000313" key="7">
    <source>
        <dbReference type="WBParaSite" id="DME_0000086601-mRNA-1"/>
    </source>
</evidence>
<reference evidence="7" key="1">
    <citation type="submission" date="2017-02" db="UniProtKB">
        <authorList>
            <consortium name="WormBaseParasite"/>
        </authorList>
    </citation>
    <scope>IDENTIFICATION</scope>
</reference>
<evidence type="ECO:0000259" key="3">
    <source>
        <dbReference type="PROSITE" id="PS50086"/>
    </source>
</evidence>
<dbReference type="PROSITE" id="PS50086">
    <property type="entry name" value="TBC_RABGAP"/>
    <property type="match status" value="1"/>
</dbReference>
<dbReference type="Proteomes" id="UP000038040">
    <property type="component" value="Unplaced"/>
</dbReference>
<dbReference type="FunFam" id="1.10.472.80:FF:000019">
    <property type="entry name" value="USP6 N-terminal like"/>
    <property type="match status" value="1"/>
</dbReference>
<sequence length="611" mass="71655">MNYNERSMNDQKNSKECKDTYDHISLSENAGTLSSSSSSSSLSLSSSALSMNSPQKKLTTSHDERKKPLYRNRTFVSRLQTAEEIEKRHRFQRNLMLSQHFVLNASENSDSEHQKLFRNASVRVKRLKDAIDAPLKRHVGSLREISNRVQMKAVRNVVNDLSNRLVMPGFFVNDEVERKREEDNHSNGEHGDTLTSSGEESDDPEFIEFQERSLIVEKYERGPEQDVEEWENPDLELYKITDRYGFLHKDGNISSSTDESEKRRIAKETTREQKWLRMITRWTSGEKADKLRKRVWKGIPEKLRSLVWTHLLGISKYQPENRNIYKELLMRARLVSKDVKQIDLDINRTYRDHMAFRRRYDVKQQSLFNVLAAYAMYNTEVGYCQGMSQIAALFLMYMDEEDAFWSLHALMVGEKYCMHGFFVPGFPKLTRFQMQYEKILQKYLPNLKKHLDKAGIPPIYVTKWWFGCFLDRVPFRLALRLWDVFLLEGDSILLAMALNIMKMHRKQVKRLQMENFMEYIQTTIAQDFGFTDEETMLSLNECFRKLNNDKIVLSLSAKINPSSEMPSKPFGPVLSRSMVDIRMDIAEIQSRYSRANCRVGNFRSTSECFFV</sequence>
<dbReference type="SUPFAM" id="SSF47923">
    <property type="entry name" value="Ypt/Rab-GAP domain of gyp1p"/>
    <property type="match status" value="2"/>
</dbReference>
<evidence type="ECO:0000256" key="1">
    <source>
        <dbReference type="ARBA" id="ARBA00022468"/>
    </source>
</evidence>
<feature type="compositionally biased region" description="Basic and acidic residues" evidence="2">
    <location>
        <begin position="178"/>
        <end position="192"/>
    </location>
</feature>
<dbReference type="GO" id="GO:0005096">
    <property type="term" value="F:GTPase activator activity"/>
    <property type="evidence" value="ECO:0007669"/>
    <property type="project" value="UniProtKB-KW"/>
</dbReference>
<feature type="domain" description="Rab-GAP TBC" evidence="3">
    <location>
        <begin position="298"/>
        <end position="489"/>
    </location>
</feature>
<dbReference type="FunFam" id="1.10.8.270:FF:000010">
    <property type="entry name" value="Putative USP6 N-terminal-like protein"/>
    <property type="match status" value="1"/>
</dbReference>
<feature type="compositionally biased region" description="Low complexity" evidence="2">
    <location>
        <begin position="33"/>
        <end position="50"/>
    </location>
</feature>
<dbReference type="GO" id="GO:0031267">
    <property type="term" value="F:small GTPase binding"/>
    <property type="evidence" value="ECO:0007669"/>
    <property type="project" value="TreeGrafter"/>
</dbReference>
<dbReference type="SMART" id="SM00164">
    <property type="entry name" value="TBC"/>
    <property type="match status" value="1"/>
</dbReference>
<dbReference type="Pfam" id="PF00566">
    <property type="entry name" value="RabGAP-TBC"/>
    <property type="match status" value="1"/>
</dbReference>
<dbReference type="Gene3D" id="1.10.8.270">
    <property type="entry name" value="putative rabgap domain of human tbc1 domain family member 14 like domains"/>
    <property type="match status" value="1"/>
</dbReference>
<evidence type="ECO:0000313" key="6">
    <source>
        <dbReference type="Proteomes" id="UP000274756"/>
    </source>
</evidence>
<dbReference type="InterPro" id="IPR000195">
    <property type="entry name" value="Rab-GAP-TBC_dom"/>
</dbReference>
<dbReference type="Gene3D" id="1.10.10.750">
    <property type="entry name" value="Ypt/Rab-GAP domain of gyp1p, domain 1"/>
    <property type="match status" value="1"/>
</dbReference>
<dbReference type="AlphaFoldDB" id="A0A0N4U2G3"/>
<protein>
    <submittedName>
        <fullName evidence="7">Rab-GAP TBC domain-containing protein</fullName>
    </submittedName>
</protein>
<evidence type="ECO:0000313" key="4">
    <source>
        <dbReference type="EMBL" id="VDN55253.1"/>
    </source>
</evidence>
<feature type="region of interest" description="Disordered" evidence="2">
    <location>
        <begin position="29"/>
        <end position="67"/>
    </location>
</feature>
<accession>A0A0N4U2G3</accession>
<keyword evidence="1" id="KW-0343">GTPase activation</keyword>
<keyword evidence="6" id="KW-1185">Reference proteome</keyword>
<evidence type="ECO:0000256" key="2">
    <source>
        <dbReference type="SAM" id="MobiDB-lite"/>
    </source>
</evidence>
<dbReference type="PANTHER" id="PTHR47219">
    <property type="entry name" value="RAB GTPASE-ACTIVATING PROTEIN 1-LIKE"/>
    <property type="match status" value="1"/>
</dbReference>
<dbReference type="STRING" id="318479.A0A0N4U2G3"/>
<gene>
    <name evidence="4" type="ORF">DME_LOCUS5226</name>
</gene>
<dbReference type="OrthoDB" id="294251at2759"/>
<feature type="region of interest" description="Disordered" evidence="2">
    <location>
        <begin position="178"/>
        <end position="203"/>
    </location>
</feature>
<evidence type="ECO:0000313" key="5">
    <source>
        <dbReference type="Proteomes" id="UP000038040"/>
    </source>
</evidence>
<dbReference type="Gene3D" id="1.10.472.80">
    <property type="entry name" value="Ypt/Rab-GAP domain of gyp1p, domain 3"/>
    <property type="match status" value="1"/>
</dbReference>
<dbReference type="Proteomes" id="UP000274756">
    <property type="component" value="Unassembled WGS sequence"/>
</dbReference>
<dbReference type="WBParaSite" id="DME_0000086601-mRNA-1">
    <property type="protein sequence ID" value="DME_0000086601-mRNA-1"/>
    <property type="gene ID" value="DME_0000086601"/>
</dbReference>
<reference evidence="4 6" key="2">
    <citation type="submission" date="2018-11" db="EMBL/GenBank/DDBJ databases">
        <authorList>
            <consortium name="Pathogen Informatics"/>
        </authorList>
    </citation>
    <scope>NUCLEOTIDE SEQUENCE [LARGE SCALE GENOMIC DNA]</scope>
</reference>
<proteinExistence type="predicted"/>
<dbReference type="InterPro" id="IPR035969">
    <property type="entry name" value="Rab-GAP_TBC_sf"/>
</dbReference>
<dbReference type="EMBL" id="UYYG01001152">
    <property type="protein sequence ID" value="VDN55253.1"/>
    <property type="molecule type" value="Genomic_DNA"/>
</dbReference>
<organism evidence="5 7">
    <name type="scientific">Dracunculus medinensis</name>
    <name type="common">Guinea worm</name>
    <dbReference type="NCBI Taxonomy" id="318479"/>
    <lineage>
        <taxon>Eukaryota</taxon>
        <taxon>Metazoa</taxon>
        <taxon>Ecdysozoa</taxon>
        <taxon>Nematoda</taxon>
        <taxon>Chromadorea</taxon>
        <taxon>Rhabditida</taxon>
        <taxon>Spirurina</taxon>
        <taxon>Dracunculoidea</taxon>
        <taxon>Dracunculidae</taxon>
        <taxon>Dracunculus</taxon>
    </lineage>
</organism>
<dbReference type="InterPro" id="IPR050302">
    <property type="entry name" value="Rab_GAP_TBC_domain"/>
</dbReference>